<comment type="caution">
    <text evidence="1">The sequence shown here is derived from an EMBL/GenBank/DDBJ whole genome shotgun (WGS) entry which is preliminary data.</text>
</comment>
<reference evidence="1" key="1">
    <citation type="journal article" date="2019" name="bioRxiv">
        <title>The Genome of the Zebra Mussel, Dreissena polymorpha: A Resource for Invasive Species Research.</title>
        <authorList>
            <person name="McCartney M.A."/>
            <person name="Auch B."/>
            <person name="Kono T."/>
            <person name="Mallez S."/>
            <person name="Zhang Y."/>
            <person name="Obille A."/>
            <person name="Becker A."/>
            <person name="Abrahante J.E."/>
            <person name="Garbe J."/>
            <person name="Badalamenti J.P."/>
            <person name="Herman A."/>
            <person name="Mangelson H."/>
            <person name="Liachko I."/>
            <person name="Sullivan S."/>
            <person name="Sone E.D."/>
            <person name="Koren S."/>
            <person name="Silverstein K.A.T."/>
            <person name="Beckman K.B."/>
            <person name="Gohl D.M."/>
        </authorList>
    </citation>
    <scope>NUCLEOTIDE SEQUENCE</scope>
    <source>
        <strain evidence="1">Duluth1</strain>
        <tissue evidence="1">Whole animal</tissue>
    </source>
</reference>
<reference evidence="1" key="2">
    <citation type="submission" date="2020-11" db="EMBL/GenBank/DDBJ databases">
        <authorList>
            <person name="McCartney M.A."/>
            <person name="Auch B."/>
            <person name="Kono T."/>
            <person name="Mallez S."/>
            <person name="Becker A."/>
            <person name="Gohl D.M."/>
            <person name="Silverstein K.A.T."/>
            <person name="Koren S."/>
            <person name="Bechman K.B."/>
            <person name="Herman A."/>
            <person name="Abrahante J.E."/>
            <person name="Garbe J."/>
        </authorList>
    </citation>
    <scope>NUCLEOTIDE SEQUENCE</scope>
    <source>
        <strain evidence="1">Duluth1</strain>
        <tissue evidence="1">Whole animal</tissue>
    </source>
</reference>
<proteinExistence type="predicted"/>
<keyword evidence="2" id="KW-1185">Reference proteome</keyword>
<evidence type="ECO:0000313" key="2">
    <source>
        <dbReference type="Proteomes" id="UP000828390"/>
    </source>
</evidence>
<gene>
    <name evidence="1" type="ORF">DPMN_067710</name>
</gene>
<accession>A0A9D3YVR5</accession>
<dbReference type="Proteomes" id="UP000828390">
    <property type="component" value="Unassembled WGS sequence"/>
</dbReference>
<dbReference type="EMBL" id="JAIWYP010000014">
    <property type="protein sequence ID" value="KAH3708263.1"/>
    <property type="molecule type" value="Genomic_DNA"/>
</dbReference>
<organism evidence="1 2">
    <name type="scientific">Dreissena polymorpha</name>
    <name type="common">Zebra mussel</name>
    <name type="synonym">Mytilus polymorpha</name>
    <dbReference type="NCBI Taxonomy" id="45954"/>
    <lineage>
        <taxon>Eukaryota</taxon>
        <taxon>Metazoa</taxon>
        <taxon>Spiralia</taxon>
        <taxon>Lophotrochozoa</taxon>
        <taxon>Mollusca</taxon>
        <taxon>Bivalvia</taxon>
        <taxon>Autobranchia</taxon>
        <taxon>Heteroconchia</taxon>
        <taxon>Euheterodonta</taxon>
        <taxon>Imparidentia</taxon>
        <taxon>Neoheterodontei</taxon>
        <taxon>Myida</taxon>
        <taxon>Dreissenoidea</taxon>
        <taxon>Dreissenidae</taxon>
        <taxon>Dreissena</taxon>
    </lineage>
</organism>
<protein>
    <submittedName>
        <fullName evidence="1">Uncharacterized protein</fullName>
    </submittedName>
</protein>
<name>A0A9D3YVR5_DREPO</name>
<sequence length="56" mass="6507">MMTASGSCAVMMFIYCGSYTMEMPESRHDDFRWFICCHDVHKLRVPHHGDAGILRQ</sequence>
<dbReference type="AlphaFoldDB" id="A0A9D3YVR5"/>
<evidence type="ECO:0000313" key="1">
    <source>
        <dbReference type="EMBL" id="KAH3708263.1"/>
    </source>
</evidence>